<dbReference type="PANTHER" id="PTHR36966">
    <property type="entry name" value="REP-ASSOCIATED TYROSINE TRANSPOSASE"/>
    <property type="match status" value="1"/>
</dbReference>
<dbReference type="EMBL" id="PDSH01000003">
    <property type="protein sequence ID" value="PIE25540.1"/>
    <property type="molecule type" value="Genomic_DNA"/>
</dbReference>
<evidence type="ECO:0000259" key="1">
    <source>
        <dbReference type="SMART" id="SM01321"/>
    </source>
</evidence>
<evidence type="ECO:0000313" key="2">
    <source>
        <dbReference type="EMBL" id="PIE25540.1"/>
    </source>
</evidence>
<dbReference type="InterPro" id="IPR002686">
    <property type="entry name" value="Transposase_17"/>
</dbReference>
<dbReference type="SMART" id="SM01321">
    <property type="entry name" value="Y1_Tnp"/>
    <property type="match status" value="1"/>
</dbReference>
<sequence length="144" mass="16654">MLKGNLHALRKGRSSCENQIYHVVLTTHKRRRYFSDPTLARHAVLSLKRLSTDAVTLCFVVMPDHIHWLMQLKGKKGLSETVRLLKIFIGQGAGSAIFQYGFYDHAIRKEESLVDVARYIVMNPVRAGLCRSVRDYSWWDCIYL</sequence>
<dbReference type="NCBIfam" id="NF047646">
    <property type="entry name" value="REP_Tyr_transpos"/>
    <property type="match status" value="1"/>
</dbReference>
<comment type="caution">
    <text evidence="2">The sequence shown here is derived from an EMBL/GenBank/DDBJ whole genome shotgun (WGS) entry which is preliminary data.</text>
</comment>
<dbReference type="AlphaFoldDB" id="A0A2G6JQP4"/>
<proteinExistence type="predicted"/>
<dbReference type="Pfam" id="PF01797">
    <property type="entry name" value="Y1_Tnp"/>
    <property type="match status" value="1"/>
</dbReference>
<evidence type="ECO:0000313" key="3">
    <source>
        <dbReference type="Proteomes" id="UP000243469"/>
    </source>
</evidence>
<dbReference type="GO" id="GO:0006313">
    <property type="term" value="P:DNA transposition"/>
    <property type="evidence" value="ECO:0007669"/>
    <property type="project" value="InterPro"/>
</dbReference>
<dbReference type="PANTHER" id="PTHR36966:SF1">
    <property type="entry name" value="REP-ASSOCIATED TYROSINE TRANSPOSASE"/>
    <property type="match status" value="1"/>
</dbReference>
<organism evidence="2 3">
    <name type="scientific">Neptuniibacter caesariensis</name>
    <dbReference type="NCBI Taxonomy" id="207954"/>
    <lineage>
        <taxon>Bacteria</taxon>
        <taxon>Pseudomonadati</taxon>
        <taxon>Pseudomonadota</taxon>
        <taxon>Gammaproteobacteria</taxon>
        <taxon>Oceanospirillales</taxon>
        <taxon>Oceanospirillaceae</taxon>
        <taxon>Neptuniibacter</taxon>
    </lineage>
</organism>
<dbReference type="GO" id="GO:0004803">
    <property type="term" value="F:transposase activity"/>
    <property type="evidence" value="ECO:0007669"/>
    <property type="project" value="InterPro"/>
</dbReference>
<dbReference type="InterPro" id="IPR036515">
    <property type="entry name" value="Transposase_17_sf"/>
</dbReference>
<dbReference type="Proteomes" id="UP000243469">
    <property type="component" value="Unassembled WGS sequence"/>
</dbReference>
<name>A0A2G6JQP4_NEPCE</name>
<dbReference type="Gene3D" id="3.30.70.1290">
    <property type="entry name" value="Transposase IS200-like"/>
    <property type="match status" value="1"/>
</dbReference>
<feature type="domain" description="Transposase IS200-like" evidence="1">
    <location>
        <begin position="16"/>
        <end position="123"/>
    </location>
</feature>
<dbReference type="GO" id="GO:0043565">
    <property type="term" value="F:sequence-specific DNA binding"/>
    <property type="evidence" value="ECO:0007669"/>
    <property type="project" value="TreeGrafter"/>
</dbReference>
<dbReference type="InterPro" id="IPR052715">
    <property type="entry name" value="RAYT_transposase"/>
</dbReference>
<accession>A0A2G6JQP4</accession>
<dbReference type="SUPFAM" id="SSF143422">
    <property type="entry name" value="Transposase IS200-like"/>
    <property type="match status" value="1"/>
</dbReference>
<reference evidence="2 3" key="1">
    <citation type="submission" date="2017-10" db="EMBL/GenBank/DDBJ databases">
        <title>Novel microbial diversity and functional potential in the marine mammal oral microbiome.</title>
        <authorList>
            <person name="Dudek N.K."/>
            <person name="Sun C.L."/>
            <person name="Burstein D."/>
            <person name="Kantor R.S."/>
            <person name="Aliaga Goltsman D.S."/>
            <person name="Bik E.M."/>
            <person name="Thomas B.C."/>
            <person name="Banfield J.F."/>
            <person name="Relman D.A."/>
        </authorList>
    </citation>
    <scope>NUCLEOTIDE SEQUENCE [LARGE SCALE GENOMIC DNA]</scope>
    <source>
        <strain evidence="2">DOLJORAL78_47_21</strain>
    </source>
</reference>
<gene>
    <name evidence="2" type="ORF">CSA60_00195</name>
</gene>
<protein>
    <submittedName>
        <fullName evidence="2">Transposase</fullName>
    </submittedName>
</protein>